<reference evidence="1" key="1">
    <citation type="submission" date="2020-11" db="EMBL/GenBank/DDBJ databases">
        <title>Whole-genome analyses of Nonomuraea sp. K274.</title>
        <authorList>
            <person name="Veyisoglu A."/>
        </authorList>
    </citation>
    <scope>NUCLEOTIDE SEQUENCE</scope>
    <source>
        <strain evidence="1">K274</strain>
    </source>
</reference>
<comment type="caution">
    <text evidence="1">The sequence shown here is derived from an EMBL/GenBank/DDBJ whole genome shotgun (WGS) entry which is preliminary data.</text>
</comment>
<dbReference type="AlphaFoldDB" id="A0A931AE36"/>
<evidence type="ECO:0000313" key="2">
    <source>
        <dbReference type="Proteomes" id="UP000605361"/>
    </source>
</evidence>
<organism evidence="1 2">
    <name type="scientific">Nonomuraea cypriaca</name>
    <dbReference type="NCBI Taxonomy" id="1187855"/>
    <lineage>
        <taxon>Bacteria</taxon>
        <taxon>Bacillati</taxon>
        <taxon>Actinomycetota</taxon>
        <taxon>Actinomycetes</taxon>
        <taxon>Streptosporangiales</taxon>
        <taxon>Streptosporangiaceae</taxon>
        <taxon>Nonomuraea</taxon>
    </lineage>
</organism>
<accession>A0A931AE36</accession>
<name>A0A931AE36_9ACTN</name>
<protein>
    <submittedName>
        <fullName evidence="1">Uncharacterized protein</fullName>
    </submittedName>
</protein>
<dbReference type="Proteomes" id="UP000605361">
    <property type="component" value="Unassembled WGS sequence"/>
</dbReference>
<gene>
    <name evidence="1" type="ORF">ITP53_36800</name>
</gene>
<dbReference type="EMBL" id="JADOGI010000149">
    <property type="protein sequence ID" value="MBF8191176.1"/>
    <property type="molecule type" value="Genomic_DNA"/>
</dbReference>
<evidence type="ECO:0000313" key="1">
    <source>
        <dbReference type="EMBL" id="MBF8191176.1"/>
    </source>
</evidence>
<keyword evidence="2" id="KW-1185">Reference proteome</keyword>
<proteinExistence type="predicted"/>
<sequence>MGSAVGGGSAVGSVVGLTGGLVVRLVGGRVVGSAVGSRLSRSTGRVERGCWGGCRYWLRVGTPARVVLGSAPVEGTRVRVATGVGWLICRAGGVAVVVAVGLGSSGEVVTAGPPGWSTGSPLTGCLAPDNRPVIMTKTMANAIMPPRTDPNLISRFRRSL</sequence>